<dbReference type="GO" id="GO:0005737">
    <property type="term" value="C:cytoplasm"/>
    <property type="evidence" value="ECO:0007669"/>
    <property type="project" value="InterPro"/>
</dbReference>
<dbReference type="Pfam" id="PF13417">
    <property type="entry name" value="GST_N_3"/>
    <property type="match status" value="1"/>
</dbReference>
<dbReference type="PANTHER" id="PTHR44328">
    <property type="entry name" value="GLUTATHIONE S-TRANSFERASE L1"/>
    <property type="match status" value="1"/>
</dbReference>
<dbReference type="InterPro" id="IPR010987">
    <property type="entry name" value="Glutathione-S-Trfase_C-like"/>
</dbReference>
<evidence type="ECO:0000313" key="9">
    <source>
        <dbReference type="Proteomes" id="UP001454036"/>
    </source>
</evidence>
<protein>
    <recommendedName>
        <fullName evidence="1">glutathione transferase</fullName>
        <ecNumber evidence="1">2.5.1.18</ecNumber>
    </recommendedName>
</protein>
<dbReference type="InterPro" id="IPR040079">
    <property type="entry name" value="Glutathione_S-Trfase"/>
</dbReference>
<dbReference type="InterPro" id="IPR044629">
    <property type="entry name" value="GSTL1/2/3"/>
</dbReference>
<dbReference type="FunFam" id="1.20.1050.10:FF:000041">
    <property type="entry name" value="Lambda class glutathione S-transferase"/>
    <property type="match status" value="1"/>
</dbReference>
<dbReference type="InterPro" id="IPR036249">
    <property type="entry name" value="Thioredoxin-like_sf"/>
</dbReference>
<keyword evidence="8" id="KW-0808">Transferase</keyword>
<dbReference type="InterPro" id="IPR036282">
    <property type="entry name" value="Glutathione-S-Trfase_C_sf"/>
</dbReference>
<evidence type="ECO:0000256" key="3">
    <source>
        <dbReference type="ARBA" id="ARBA00023002"/>
    </source>
</evidence>
<feature type="domain" description="GST N-terminal" evidence="6">
    <location>
        <begin position="51"/>
        <end position="132"/>
    </location>
</feature>
<proteinExistence type="inferred from homology"/>
<dbReference type="Proteomes" id="UP001454036">
    <property type="component" value="Unassembled WGS sequence"/>
</dbReference>
<dbReference type="InterPro" id="IPR005442">
    <property type="entry name" value="GST_omega"/>
</dbReference>
<evidence type="ECO:0000256" key="4">
    <source>
        <dbReference type="ARBA" id="ARBA00047960"/>
    </source>
</evidence>
<dbReference type="PANTHER" id="PTHR44328:SF16">
    <property type="entry name" value="PROTEIN IN2-1 HOMOLOG B"/>
    <property type="match status" value="1"/>
</dbReference>
<evidence type="ECO:0000256" key="5">
    <source>
        <dbReference type="ARBA" id="ARBA00060732"/>
    </source>
</evidence>
<dbReference type="GO" id="GO:0004364">
    <property type="term" value="F:glutathione transferase activity"/>
    <property type="evidence" value="ECO:0007669"/>
    <property type="project" value="UniProtKB-EC"/>
</dbReference>
<organism evidence="8 9">
    <name type="scientific">Lithospermum erythrorhizon</name>
    <name type="common">Purple gromwell</name>
    <name type="synonym">Lithospermum officinale var. erythrorhizon</name>
    <dbReference type="NCBI Taxonomy" id="34254"/>
    <lineage>
        <taxon>Eukaryota</taxon>
        <taxon>Viridiplantae</taxon>
        <taxon>Streptophyta</taxon>
        <taxon>Embryophyta</taxon>
        <taxon>Tracheophyta</taxon>
        <taxon>Spermatophyta</taxon>
        <taxon>Magnoliopsida</taxon>
        <taxon>eudicotyledons</taxon>
        <taxon>Gunneridae</taxon>
        <taxon>Pentapetalae</taxon>
        <taxon>asterids</taxon>
        <taxon>lamiids</taxon>
        <taxon>Boraginales</taxon>
        <taxon>Boraginaceae</taxon>
        <taxon>Boraginoideae</taxon>
        <taxon>Lithospermeae</taxon>
        <taxon>Lithospermum</taxon>
    </lineage>
</organism>
<dbReference type="SUPFAM" id="SSF47616">
    <property type="entry name" value="GST C-terminal domain-like"/>
    <property type="match status" value="1"/>
</dbReference>
<dbReference type="Gene3D" id="3.40.30.10">
    <property type="entry name" value="Glutaredoxin"/>
    <property type="match status" value="1"/>
</dbReference>
<dbReference type="SUPFAM" id="SSF52833">
    <property type="entry name" value="Thioredoxin-like"/>
    <property type="match status" value="1"/>
</dbReference>
<evidence type="ECO:0000259" key="7">
    <source>
        <dbReference type="PROSITE" id="PS50405"/>
    </source>
</evidence>
<dbReference type="InterPro" id="IPR004045">
    <property type="entry name" value="Glutathione_S-Trfase_N"/>
</dbReference>
<comment type="caution">
    <text evidence="8">The sequence shown here is derived from an EMBL/GenBank/DDBJ whole genome shotgun (WGS) entry which is preliminary data.</text>
</comment>
<evidence type="ECO:0000259" key="6">
    <source>
        <dbReference type="PROSITE" id="PS50404"/>
    </source>
</evidence>
<evidence type="ECO:0000256" key="2">
    <source>
        <dbReference type="ARBA" id="ARBA00022575"/>
    </source>
</evidence>
<name>A0AAV3PNB5_LITER</name>
<dbReference type="PRINTS" id="PR01625">
    <property type="entry name" value="GSTRNSFRASEO"/>
</dbReference>
<dbReference type="EMBL" id="BAABME010001839">
    <property type="protein sequence ID" value="GAA0151713.1"/>
    <property type="molecule type" value="Genomic_DNA"/>
</dbReference>
<dbReference type="AlphaFoldDB" id="A0AAV3PNB5"/>
<dbReference type="Gene3D" id="1.20.1050.10">
    <property type="match status" value="1"/>
</dbReference>
<evidence type="ECO:0000256" key="1">
    <source>
        <dbReference type="ARBA" id="ARBA00012452"/>
    </source>
</evidence>
<feature type="domain" description="GST C-terminal" evidence="7">
    <location>
        <begin position="99"/>
        <end position="259"/>
    </location>
</feature>
<dbReference type="GO" id="GO:0045174">
    <property type="term" value="F:glutathione dehydrogenase (ascorbate) activity"/>
    <property type="evidence" value="ECO:0007669"/>
    <property type="project" value="UniProtKB-ARBA"/>
</dbReference>
<keyword evidence="9" id="KW-1185">Reference proteome</keyword>
<evidence type="ECO:0000313" key="8">
    <source>
        <dbReference type="EMBL" id="GAA0151713.1"/>
    </source>
</evidence>
<accession>A0AAV3PNB5</accession>
<keyword evidence="2" id="KW-0216">Detoxification</keyword>
<sequence length="274" mass="31317">MASLRCSSPFKIIKNLKPPHTAKFPFILKMATEVLPPYLDSYSSPPPLFDGTTRLYTNYQCPFAQRTWIVRNYKGLQDKIKLVGIDLQNKPVWYKEKVNPENKVPALEHNGKVTAESLDLVKYIDINFEGPSLLPDDPEKQKFAEELFAYSDEFNKTLFTLAKGDPAKASAVAFDHLETALGKFSDGPFFLGEKFSQVDAAYAPFVERFQLILQEVYQTDITPGRPKLTTWIEEINKLDAYKPTKCDPNLFVDLYKTRFMVISKLYTMVFSSLP</sequence>
<comment type="similarity">
    <text evidence="5">Belongs to the GST superfamily. Lambda family.</text>
</comment>
<comment type="catalytic activity">
    <reaction evidence="4">
        <text>RX + glutathione = an S-substituted glutathione + a halide anion + H(+)</text>
        <dbReference type="Rhea" id="RHEA:16437"/>
        <dbReference type="ChEBI" id="CHEBI:15378"/>
        <dbReference type="ChEBI" id="CHEBI:16042"/>
        <dbReference type="ChEBI" id="CHEBI:17792"/>
        <dbReference type="ChEBI" id="CHEBI:57925"/>
        <dbReference type="ChEBI" id="CHEBI:90779"/>
        <dbReference type="EC" id="2.5.1.18"/>
    </reaction>
</comment>
<gene>
    <name evidence="8" type="ORF">LIER_10372</name>
</gene>
<dbReference type="PROSITE" id="PS50404">
    <property type="entry name" value="GST_NTER"/>
    <property type="match status" value="1"/>
</dbReference>
<keyword evidence="3" id="KW-0560">Oxidoreductase</keyword>
<dbReference type="SFLD" id="SFLDS00019">
    <property type="entry name" value="Glutathione_Transferase_(cytos"/>
    <property type="match status" value="1"/>
</dbReference>
<dbReference type="EC" id="2.5.1.18" evidence="1"/>
<dbReference type="SFLD" id="SFLDG00358">
    <property type="entry name" value="Main_(cytGST)"/>
    <property type="match status" value="1"/>
</dbReference>
<reference evidence="8 9" key="1">
    <citation type="submission" date="2024-01" db="EMBL/GenBank/DDBJ databases">
        <title>The complete chloroplast genome sequence of Lithospermum erythrorhizon: insights into the phylogenetic relationship among Boraginaceae species and the maternal lineages of purple gromwells.</title>
        <authorList>
            <person name="Okada T."/>
            <person name="Watanabe K."/>
        </authorList>
    </citation>
    <scope>NUCLEOTIDE SEQUENCE [LARGE SCALE GENOMIC DNA]</scope>
</reference>
<dbReference type="PROSITE" id="PS50405">
    <property type="entry name" value="GST_CTER"/>
    <property type="match status" value="1"/>
</dbReference>
<dbReference type="Pfam" id="PF13410">
    <property type="entry name" value="GST_C_2"/>
    <property type="match status" value="1"/>
</dbReference>
<dbReference type="FunFam" id="3.40.30.10:FF:000091">
    <property type="entry name" value="Glutathione S-transferase L2, chloroplastic"/>
    <property type="match status" value="1"/>
</dbReference>